<name>A0ABT8B9T5_9NEIS</name>
<evidence type="ECO:0000313" key="2">
    <source>
        <dbReference type="EMBL" id="MDN3579002.1"/>
    </source>
</evidence>
<evidence type="ECO:0000256" key="1">
    <source>
        <dbReference type="SAM" id="MobiDB-lite"/>
    </source>
</evidence>
<evidence type="ECO:0000313" key="3">
    <source>
        <dbReference type="Proteomes" id="UP001180081"/>
    </source>
</evidence>
<reference evidence="2" key="2">
    <citation type="submission" date="2023-06" db="EMBL/GenBank/DDBJ databases">
        <authorList>
            <person name="Lucena T."/>
            <person name="Sun Q."/>
        </authorList>
    </citation>
    <scope>NUCLEOTIDE SEQUENCE</scope>
    <source>
        <strain evidence="2">CECT 7703</strain>
    </source>
</reference>
<keyword evidence="3" id="KW-1185">Reference proteome</keyword>
<proteinExistence type="predicted"/>
<dbReference type="RefSeq" id="WP_290334331.1">
    <property type="nucleotide sequence ID" value="NZ_JAUFPU010000019.1"/>
</dbReference>
<gene>
    <name evidence="2" type="ORF">QWZ03_19725</name>
</gene>
<dbReference type="EMBL" id="JAUFPU010000019">
    <property type="protein sequence ID" value="MDN3579002.1"/>
    <property type="molecule type" value="Genomic_DNA"/>
</dbReference>
<dbReference type="Proteomes" id="UP001180081">
    <property type="component" value="Unassembled WGS sequence"/>
</dbReference>
<reference evidence="2" key="1">
    <citation type="journal article" date="2014" name="Int. J. Syst. Evol. Microbiol.">
        <title>Complete genome of a new Firmicutes species belonging to the dominant human colonic microbiota ('Ruminococcus bicirculans') reveals two chromosomes and a selective capacity to utilize plant glucans.</title>
        <authorList>
            <consortium name="NISC Comparative Sequencing Program"/>
            <person name="Wegmann U."/>
            <person name="Louis P."/>
            <person name="Goesmann A."/>
            <person name="Henrissat B."/>
            <person name="Duncan S.H."/>
            <person name="Flint H.J."/>
        </authorList>
    </citation>
    <scope>NUCLEOTIDE SEQUENCE</scope>
    <source>
        <strain evidence="2">CECT 7703</strain>
    </source>
</reference>
<organism evidence="2 3">
    <name type="scientific">Chitinimonas viridis</name>
    <dbReference type="NCBI Taxonomy" id="664880"/>
    <lineage>
        <taxon>Bacteria</taxon>
        <taxon>Pseudomonadati</taxon>
        <taxon>Pseudomonadota</taxon>
        <taxon>Betaproteobacteria</taxon>
        <taxon>Neisseriales</taxon>
        <taxon>Chitinibacteraceae</taxon>
        <taxon>Chitinimonas</taxon>
    </lineage>
</organism>
<accession>A0ABT8B9T5</accession>
<comment type="caution">
    <text evidence="2">The sequence shown here is derived from an EMBL/GenBank/DDBJ whole genome shotgun (WGS) entry which is preliminary data.</text>
</comment>
<sequence length="144" mass="15803">MSLPFHLGLRHRRHMVSLIRSDSGSRVSDVLGVAYPQDMNPRLRILEQWGMSQASPRRAMQATVDIPLPRRHQVALTSQLNPDIQSSLRGGFTGQPIGRLETMPGVKARMHLGTERSPLDSGLPPGRGGQMAATPIKKPGRGTR</sequence>
<protein>
    <submittedName>
        <fullName evidence="2">Uncharacterized protein</fullName>
    </submittedName>
</protein>
<feature type="region of interest" description="Disordered" evidence="1">
    <location>
        <begin position="115"/>
        <end position="144"/>
    </location>
</feature>